<name>A0ABD3B298_9GENT</name>
<dbReference type="GO" id="GO:0016787">
    <property type="term" value="F:hydrolase activity"/>
    <property type="evidence" value="ECO:0007669"/>
    <property type="project" value="UniProtKB-KW"/>
</dbReference>
<accession>A0ABD3B298</accession>
<dbReference type="Proteomes" id="UP001630127">
    <property type="component" value="Unassembled WGS sequence"/>
</dbReference>
<organism evidence="3 4">
    <name type="scientific">Cinchona calisaya</name>
    <dbReference type="NCBI Taxonomy" id="153742"/>
    <lineage>
        <taxon>Eukaryota</taxon>
        <taxon>Viridiplantae</taxon>
        <taxon>Streptophyta</taxon>
        <taxon>Embryophyta</taxon>
        <taxon>Tracheophyta</taxon>
        <taxon>Spermatophyta</taxon>
        <taxon>Magnoliopsida</taxon>
        <taxon>eudicotyledons</taxon>
        <taxon>Gunneridae</taxon>
        <taxon>Pentapetalae</taxon>
        <taxon>asterids</taxon>
        <taxon>lamiids</taxon>
        <taxon>Gentianales</taxon>
        <taxon>Rubiaceae</taxon>
        <taxon>Cinchonoideae</taxon>
        <taxon>Cinchoneae</taxon>
        <taxon>Cinchona</taxon>
    </lineage>
</organism>
<dbReference type="PANTHER" id="PTHR31988:SF20">
    <property type="entry name" value="SIALATE O-ACETYLESTERASE DOMAIN-CONTAINING PROTEIN"/>
    <property type="match status" value="1"/>
</dbReference>
<dbReference type="Pfam" id="PF03629">
    <property type="entry name" value="SASA"/>
    <property type="match status" value="1"/>
</dbReference>
<sequence length="225" mass="24275">MSGQGGVMKNKWDGIVPPECSPNPKILKFNAGLEWEEAKEPLHDGIDVTITNGIGPGMPFASSLLKKTNSSFCVVGLVPCAVTGTKIIEWQKGTNLYNELVIRAEAALLEGGGTIEALLWYQGESDTVRLTDANAYKARLQQFITDLRGDLKLPDLLVIQVALASGARYYLEIVREAQLNTDLPNVKCVDAKGLPLEPDNLHLSTPAQVILGDMLSDAFLSGLPS</sequence>
<evidence type="ECO:0000313" key="3">
    <source>
        <dbReference type="EMBL" id="KAL3537393.1"/>
    </source>
</evidence>
<dbReference type="EMBL" id="JBJUIK010000001">
    <property type="protein sequence ID" value="KAL3537393.1"/>
    <property type="molecule type" value="Genomic_DNA"/>
</dbReference>
<dbReference type="PANTHER" id="PTHR31988">
    <property type="entry name" value="ESTERASE, PUTATIVE (DUF303)-RELATED"/>
    <property type="match status" value="1"/>
</dbReference>
<dbReference type="AlphaFoldDB" id="A0ABD3B298"/>
<evidence type="ECO:0000259" key="2">
    <source>
        <dbReference type="Pfam" id="PF03629"/>
    </source>
</evidence>
<evidence type="ECO:0000313" key="4">
    <source>
        <dbReference type="Proteomes" id="UP001630127"/>
    </source>
</evidence>
<comment type="caution">
    <text evidence="3">The sequence shown here is derived from an EMBL/GenBank/DDBJ whole genome shotgun (WGS) entry which is preliminary data.</text>
</comment>
<keyword evidence="4" id="KW-1185">Reference proteome</keyword>
<proteinExistence type="predicted"/>
<keyword evidence="1" id="KW-0378">Hydrolase</keyword>
<dbReference type="InterPro" id="IPR036514">
    <property type="entry name" value="SGNH_hydro_sf"/>
</dbReference>
<reference evidence="3 4" key="1">
    <citation type="submission" date="2024-11" db="EMBL/GenBank/DDBJ databases">
        <title>A near-complete genome assembly of Cinchona calisaya.</title>
        <authorList>
            <person name="Lian D.C."/>
            <person name="Zhao X.W."/>
            <person name="Wei L."/>
        </authorList>
    </citation>
    <scope>NUCLEOTIDE SEQUENCE [LARGE SCALE GENOMIC DNA]</scope>
    <source>
        <tissue evidence="3">Nenye</tissue>
    </source>
</reference>
<protein>
    <recommendedName>
        <fullName evidence="2">Sialate O-acetylesterase domain-containing protein</fullName>
    </recommendedName>
</protein>
<feature type="domain" description="Sialate O-acetylesterase" evidence="2">
    <location>
        <begin position="1"/>
        <end position="220"/>
    </location>
</feature>
<dbReference type="InterPro" id="IPR052940">
    <property type="entry name" value="Carb_Esterase_6"/>
</dbReference>
<gene>
    <name evidence="3" type="ORF">ACH5RR_000759</name>
</gene>
<dbReference type="Gene3D" id="3.40.50.1110">
    <property type="entry name" value="SGNH hydrolase"/>
    <property type="match status" value="1"/>
</dbReference>
<dbReference type="SUPFAM" id="SSF52266">
    <property type="entry name" value="SGNH hydrolase"/>
    <property type="match status" value="1"/>
</dbReference>
<dbReference type="InterPro" id="IPR005181">
    <property type="entry name" value="SASA"/>
</dbReference>
<evidence type="ECO:0000256" key="1">
    <source>
        <dbReference type="ARBA" id="ARBA00022801"/>
    </source>
</evidence>